<feature type="compositionally biased region" description="Basic and acidic residues" evidence="1">
    <location>
        <begin position="534"/>
        <end position="548"/>
    </location>
</feature>
<protein>
    <submittedName>
        <fullName evidence="3">Tail protein</fullName>
    </submittedName>
</protein>
<organism evidence="3">
    <name type="scientific">Siphoviridae sp. ctUF252</name>
    <dbReference type="NCBI Taxonomy" id="2826350"/>
    <lineage>
        <taxon>Viruses</taxon>
        <taxon>Duplodnaviria</taxon>
        <taxon>Heunggongvirae</taxon>
        <taxon>Uroviricota</taxon>
        <taxon>Caudoviricetes</taxon>
    </lineage>
</organism>
<dbReference type="Pfam" id="PF06605">
    <property type="entry name" value="Prophage_tail"/>
    <property type="match status" value="1"/>
</dbReference>
<dbReference type="NCBIfam" id="TIGR01665">
    <property type="entry name" value="put_anti_recept"/>
    <property type="match status" value="1"/>
</dbReference>
<proteinExistence type="predicted"/>
<dbReference type="InterPro" id="IPR010572">
    <property type="entry name" value="Tail_dom"/>
</dbReference>
<feature type="domain" description="Tail spike" evidence="2">
    <location>
        <begin position="111"/>
        <end position="326"/>
    </location>
</feature>
<name>A0A8S5NHC7_9CAUD</name>
<sequence>MAMIKIFNATDTDFKTAGNIIINPLHCHEIKKKSLNGWYIEVEIPIKYKEYIEADKLCVVKTKSKLKPQAFRINDSITYTNRKIKFTAEHVMFDSRRYVLLDVRPTNLNGQNGLKYVNERTDKTSPFSITSNVENVSTAYFIRKTLLESWQVFEERWGGVFEADNWDISFKQSIGKDNGETIVYGKNMQGFEIFEDWSNVCTKILPVGYDGLLLPEKYLESETQYEIPYTKIVDFQTDLKTEEQTETNLLVELRNNASKYLEENCVPKVSYTVNSNVNNDLEIGDTIKVLHPFVNIFTEVLEYEYDLISEKVKSLTFGNYTRDVKTKFNNIKNTIETIKQTVSKQEITIKEQTNLINSLNKNGYVYIDDNEILILDQLPKEKAKNVWRFGLGGIGFSSKGYEGPFETAITMDGKINADFITTGTMAVDRIESLANFITDTSASIAAIELQQDSITTKVSSLEKTTVNKVQVQYALGDTSTTPPTTGWSETAPEWQAGKYMWQKTVTTYSDGATKESKATCIQGAKGETGASGTDGKDGTNGKDGKDGVDGKDYWRTTAVVDLSDNSAYSEDTWYPVTGSQLPSDGLARIKVYVQLNSGTKPSWSTHNNGFSVDLDLETQRKGWGTTKGLTLIYADNYNFCSVSPVSYQQMSYSSTPVLFMRGGGKYKVSTTYACVWTPHADTYTWTSGQYSQSVSPQTSRPTLEGQSIQGKTGKGIKSIQDQYYLSTSNTTQTGGTWKNTQDAWESGKYIWTRSHITWSDDTTTDTTPILAESLNTANENAVLAQEKTAEQKIEIDSIKQTVSQTQTTVANNYTEIKQKFGDYAPKSDVITLQNSVERIQTDTYTKTEINTKLTDGSVTKVTTTCGTFDENGLTIEKTNAKTKGNFNEKGMKVVDATGSSEEILLFAGYDEETDETIVKSKNMTVEKYLTIGANCRFEDYVNPILGGKGTGAFTL</sequence>
<evidence type="ECO:0000313" key="3">
    <source>
        <dbReference type="EMBL" id="DAD94073.1"/>
    </source>
</evidence>
<dbReference type="InterPro" id="IPR007119">
    <property type="entry name" value="Phage_tail_spike_N"/>
</dbReference>
<feature type="region of interest" description="Disordered" evidence="1">
    <location>
        <begin position="524"/>
        <end position="548"/>
    </location>
</feature>
<evidence type="ECO:0000256" key="1">
    <source>
        <dbReference type="SAM" id="MobiDB-lite"/>
    </source>
</evidence>
<evidence type="ECO:0000259" key="2">
    <source>
        <dbReference type="Pfam" id="PF06605"/>
    </source>
</evidence>
<reference evidence="3" key="1">
    <citation type="journal article" date="2021" name="Proc. Natl. Acad. Sci. U.S.A.">
        <title>A Catalog of Tens of Thousands of Viruses from Human Metagenomes Reveals Hidden Associations with Chronic Diseases.</title>
        <authorList>
            <person name="Tisza M.J."/>
            <person name="Buck C.B."/>
        </authorList>
    </citation>
    <scope>NUCLEOTIDE SEQUENCE</scope>
    <source>
        <strain evidence="3">CtUF252</strain>
    </source>
</reference>
<accession>A0A8S5NHC7</accession>
<dbReference type="EMBL" id="BK015173">
    <property type="protein sequence ID" value="DAD94073.1"/>
    <property type="molecule type" value="Genomic_DNA"/>
</dbReference>